<keyword evidence="3" id="KW-1185">Reference proteome</keyword>
<feature type="domain" description="N-acetyltransferase" evidence="1">
    <location>
        <begin position="10"/>
        <end position="181"/>
    </location>
</feature>
<dbReference type="PANTHER" id="PTHR43792:SF16">
    <property type="entry name" value="N-ACETYLTRANSFERASE DOMAIN-CONTAINING PROTEIN"/>
    <property type="match status" value="1"/>
</dbReference>
<dbReference type="Pfam" id="PF13302">
    <property type="entry name" value="Acetyltransf_3"/>
    <property type="match status" value="1"/>
</dbReference>
<gene>
    <name evidence="2" type="ORF">GCM10022222_84220</name>
</gene>
<protein>
    <submittedName>
        <fullName evidence="2">GNAT family N-acetyltransferase</fullName>
    </submittedName>
</protein>
<dbReference type="InterPro" id="IPR051531">
    <property type="entry name" value="N-acetyltransferase"/>
</dbReference>
<accession>A0ABP6YMF9</accession>
<reference evidence="3" key="1">
    <citation type="journal article" date="2019" name="Int. J. Syst. Evol. Microbiol.">
        <title>The Global Catalogue of Microorganisms (GCM) 10K type strain sequencing project: providing services to taxonomists for standard genome sequencing and annotation.</title>
        <authorList>
            <consortium name="The Broad Institute Genomics Platform"/>
            <consortium name="The Broad Institute Genome Sequencing Center for Infectious Disease"/>
            <person name="Wu L."/>
            <person name="Ma J."/>
        </authorList>
    </citation>
    <scope>NUCLEOTIDE SEQUENCE [LARGE SCALE GENOMIC DNA]</scope>
    <source>
        <strain evidence="3">JCM 16898</strain>
    </source>
</reference>
<dbReference type="EMBL" id="BAAAZN010000033">
    <property type="protein sequence ID" value="GAA3586658.1"/>
    <property type="molecule type" value="Genomic_DNA"/>
</dbReference>
<dbReference type="PROSITE" id="PS51186">
    <property type="entry name" value="GNAT"/>
    <property type="match status" value="1"/>
</dbReference>
<sequence>MSGVAETARLRLRPFTVADADSLAALHGDPRVMRFLGDGRPEPRRVVETATLPALLSEYRTLPPGHGCFAAEERGAGFVGWFSLRPAASAGLTGGTEIGYRLLPAAWGRGLATEGARALVRMAFAELGAERVVATTMTVNHGSRRVLEKAGLKHVRTFFLAWPEYLPGAEQGDVEYALSRPVRESGGASPLSTR</sequence>
<dbReference type="Gene3D" id="3.40.630.30">
    <property type="match status" value="1"/>
</dbReference>
<organism evidence="2 3">
    <name type="scientific">Amycolatopsis ultiminotia</name>
    <dbReference type="NCBI Taxonomy" id="543629"/>
    <lineage>
        <taxon>Bacteria</taxon>
        <taxon>Bacillati</taxon>
        <taxon>Actinomycetota</taxon>
        <taxon>Actinomycetes</taxon>
        <taxon>Pseudonocardiales</taxon>
        <taxon>Pseudonocardiaceae</taxon>
        <taxon>Amycolatopsis</taxon>
    </lineage>
</organism>
<evidence type="ECO:0000313" key="2">
    <source>
        <dbReference type="EMBL" id="GAA3586658.1"/>
    </source>
</evidence>
<evidence type="ECO:0000313" key="3">
    <source>
        <dbReference type="Proteomes" id="UP001500689"/>
    </source>
</evidence>
<comment type="caution">
    <text evidence="2">The sequence shown here is derived from an EMBL/GenBank/DDBJ whole genome shotgun (WGS) entry which is preliminary data.</text>
</comment>
<name>A0ABP6YMF9_9PSEU</name>
<dbReference type="RefSeq" id="WP_344869211.1">
    <property type="nucleotide sequence ID" value="NZ_BAAAZN010000033.1"/>
</dbReference>
<proteinExistence type="predicted"/>
<dbReference type="PANTHER" id="PTHR43792">
    <property type="entry name" value="GNAT FAMILY, PUTATIVE (AFU_ORTHOLOGUE AFUA_3G00765)-RELATED-RELATED"/>
    <property type="match status" value="1"/>
</dbReference>
<dbReference type="Proteomes" id="UP001500689">
    <property type="component" value="Unassembled WGS sequence"/>
</dbReference>
<evidence type="ECO:0000259" key="1">
    <source>
        <dbReference type="PROSITE" id="PS51186"/>
    </source>
</evidence>
<dbReference type="InterPro" id="IPR000182">
    <property type="entry name" value="GNAT_dom"/>
</dbReference>
<dbReference type="SUPFAM" id="SSF55729">
    <property type="entry name" value="Acyl-CoA N-acyltransferases (Nat)"/>
    <property type="match status" value="1"/>
</dbReference>
<dbReference type="InterPro" id="IPR016181">
    <property type="entry name" value="Acyl_CoA_acyltransferase"/>
</dbReference>